<organism evidence="4 5">
    <name type="scientific">Motilibacter rhizosphaerae</name>
    <dbReference type="NCBI Taxonomy" id="598652"/>
    <lineage>
        <taxon>Bacteria</taxon>
        <taxon>Bacillati</taxon>
        <taxon>Actinomycetota</taxon>
        <taxon>Actinomycetes</taxon>
        <taxon>Motilibacterales</taxon>
        <taxon>Motilibacteraceae</taxon>
        <taxon>Motilibacter</taxon>
    </lineage>
</organism>
<dbReference type="GO" id="GO:0005975">
    <property type="term" value="P:carbohydrate metabolic process"/>
    <property type="evidence" value="ECO:0007669"/>
    <property type="project" value="InterPro"/>
</dbReference>
<evidence type="ECO:0000313" key="4">
    <source>
        <dbReference type="EMBL" id="RZS90157.1"/>
    </source>
</evidence>
<evidence type="ECO:0000256" key="2">
    <source>
        <dbReference type="ARBA" id="ARBA00023235"/>
    </source>
</evidence>
<sequence>MTGTLVADDALLDDPSALAAADHGGMLLACASAGAQVRAALRTSAEAGLAAVAAEGRPRSLVVAGVGGSGTAGSVLAAATGTRCPVPVVGVRDVVLPGWVGPLDLVVAVSCSGRTEETLLVVEEAARRGCRLVTVGAAGSPLHRYGEQARARHVPVDAGGRLPRANLWALSVPLLVLADALGLATVPEADLLATADALDATATALAPSVPLGENPAKDLALALAGRLPLVWGASSVASAAAYRLVGQLAENAKLPAVLGDVPEVGHNQVVAFDGPYAGGAVDDVFRDPFDDPAGISLRPVLLRADDEHPRVAVRAGALQAVAEQRGIATTVLRATGASPVQQLASLVALGDFASTYLALATGVDPTPIPAIDELKARTALDAR</sequence>
<dbReference type="Proteomes" id="UP000293638">
    <property type="component" value="Unassembled WGS sequence"/>
</dbReference>
<protein>
    <submittedName>
        <fullName evidence="4">Glucose/mannose-6-phosphate isomerase</fullName>
    </submittedName>
</protein>
<dbReference type="InterPro" id="IPR019490">
    <property type="entry name" value="Glu6P/Mann6P_isomerase_C"/>
</dbReference>
<dbReference type="PROSITE" id="PS51464">
    <property type="entry name" value="SIS"/>
    <property type="match status" value="1"/>
</dbReference>
<reference evidence="4 5" key="1">
    <citation type="submission" date="2019-02" db="EMBL/GenBank/DDBJ databases">
        <title>Genomic Encyclopedia of Type Strains, Phase IV (KMG-IV): sequencing the most valuable type-strain genomes for metagenomic binning, comparative biology and taxonomic classification.</title>
        <authorList>
            <person name="Goeker M."/>
        </authorList>
    </citation>
    <scope>NUCLEOTIDE SEQUENCE [LARGE SCALE GENOMIC DNA]</scope>
    <source>
        <strain evidence="4 5">DSM 45622</strain>
    </source>
</reference>
<evidence type="ECO:0000313" key="5">
    <source>
        <dbReference type="Proteomes" id="UP000293638"/>
    </source>
</evidence>
<evidence type="ECO:0000256" key="1">
    <source>
        <dbReference type="ARBA" id="ARBA00010523"/>
    </source>
</evidence>
<keyword evidence="5" id="KW-1185">Reference proteome</keyword>
<dbReference type="Gene3D" id="3.40.50.10490">
    <property type="entry name" value="Glucose-6-phosphate isomerase like protein, domain 1"/>
    <property type="match status" value="2"/>
</dbReference>
<name>A0A4Q7NSS5_9ACTN</name>
<dbReference type="GO" id="GO:0004347">
    <property type="term" value="F:glucose-6-phosphate isomerase activity"/>
    <property type="evidence" value="ECO:0007669"/>
    <property type="project" value="InterPro"/>
</dbReference>
<dbReference type="EMBL" id="SGXD01000002">
    <property type="protein sequence ID" value="RZS90157.1"/>
    <property type="molecule type" value="Genomic_DNA"/>
</dbReference>
<gene>
    <name evidence="4" type="ORF">EV189_1940</name>
</gene>
<evidence type="ECO:0000259" key="3">
    <source>
        <dbReference type="PROSITE" id="PS51464"/>
    </source>
</evidence>
<dbReference type="AlphaFoldDB" id="A0A4Q7NSS5"/>
<dbReference type="GO" id="GO:1901135">
    <property type="term" value="P:carbohydrate derivative metabolic process"/>
    <property type="evidence" value="ECO:0007669"/>
    <property type="project" value="InterPro"/>
</dbReference>
<dbReference type="InterPro" id="IPR001347">
    <property type="entry name" value="SIS_dom"/>
</dbReference>
<dbReference type="CDD" id="cd05637">
    <property type="entry name" value="SIS_PGI_PMI_2"/>
    <property type="match status" value="1"/>
</dbReference>
<comment type="similarity">
    <text evidence="1">Belongs to the PGI/PMI family.</text>
</comment>
<dbReference type="GO" id="GO:0004476">
    <property type="term" value="F:mannose-6-phosphate isomerase activity"/>
    <property type="evidence" value="ECO:0007669"/>
    <property type="project" value="InterPro"/>
</dbReference>
<proteinExistence type="inferred from homology"/>
<keyword evidence="2 4" id="KW-0413">Isomerase</keyword>
<dbReference type="InterPro" id="IPR046348">
    <property type="entry name" value="SIS_dom_sf"/>
</dbReference>
<feature type="domain" description="SIS" evidence="3">
    <location>
        <begin position="49"/>
        <end position="183"/>
    </location>
</feature>
<dbReference type="SUPFAM" id="SSF53697">
    <property type="entry name" value="SIS domain"/>
    <property type="match status" value="1"/>
</dbReference>
<dbReference type="RefSeq" id="WP_231116226.1">
    <property type="nucleotide sequence ID" value="NZ_SGXD01000002.1"/>
</dbReference>
<accession>A0A4Q7NSS5</accession>
<comment type="caution">
    <text evidence="4">The sequence shown here is derived from an EMBL/GenBank/DDBJ whole genome shotgun (WGS) entry which is preliminary data.</text>
</comment>
<dbReference type="GO" id="GO:0097367">
    <property type="term" value="F:carbohydrate derivative binding"/>
    <property type="evidence" value="ECO:0007669"/>
    <property type="project" value="InterPro"/>
</dbReference>
<dbReference type="Pfam" id="PF10432">
    <property type="entry name" value="bact-PGI_C"/>
    <property type="match status" value="1"/>
</dbReference>